<organism evidence="2 3">
    <name type="scientific">Euphydryas editha</name>
    <name type="common">Edith's checkerspot</name>
    <dbReference type="NCBI Taxonomy" id="104508"/>
    <lineage>
        <taxon>Eukaryota</taxon>
        <taxon>Metazoa</taxon>
        <taxon>Ecdysozoa</taxon>
        <taxon>Arthropoda</taxon>
        <taxon>Hexapoda</taxon>
        <taxon>Insecta</taxon>
        <taxon>Pterygota</taxon>
        <taxon>Neoptera</taxon>
        <taxon>Endopterygota</taxon>
        <taxon>Lepidoptera</taxon>
        <taxon>Glossata</taxon>
        <taxon>Ditrysia</taxon>
        <taxon>Papilionoidea</taxon>
        <taxon>Nymphalidae</taxon>
        <taxon>Nymphalinae</taxon>
        <taxon>Euphydryas</taxon>
    </lineage>
</organism>
<accession>A0AAU9UNY0</accession>
<keyword evidence="3" id="KW-1185">Reference proteome</keyword>
<evidence type="ECO:0000313" key="3">
    <source>
        <dbReference type="Proteomes" id="UP001153954"/>
    </source>
</evidence>
<evidence type="ECO:0000256" key="1">
    <source>
        <dbReference type="SAM" id="MobiDB-lite"/>
    </source>
</evidence>
<reference evidence="2" key="1">
    <citation type="submission" date="2022-03" db="EMBL/GenBank/DDBJ databases">
        <authorList>
            <person name="Tunstrom K."/>
        </authorList>
    </citation>
    <scope>NUCLEOTIDE SEQUENCE</scope>
</reference>
<feature type="region of interest" description="Disordered" evidence="1">
    <location>
        <begin position="16"/>
        <end position="47"/>
    </location>
</feature>
<sequence>MVMALARNVSERASARGAMSVAEENAIAEEKKTGYGEDSTDSDNETEKKALLRRMSTSKCVGRLVSCDCLVTVCFGSYSAYVWACHLSVRGAEGAMCPGRER</sequence>
<gene>
    <name evidence="2" type="ORF">EEDITHA_LOCUS14424</name>
</gene>
<name>A0AAU9UNY0_EUPED</name>
<dbReference type="EMBL" id="CAKOGL010000022">
    <property type="protein sequence ID" value="CAH2099450.1"/>
    <property type="molecule type" value="Genomic_DNA"/>
</dbReference>
<protein>
    <submittedName>
        <fullName evidence="2">Uncharacterized protein</fullName>
    </submittedName>
</protein>
<proteinExistence type="predicted"/>
<dbReference type="Proteomes" id="UP001153954">
    <property type="component" value="Unassembled WGS sequence"/>
</dbReference>
<dbReference type="AlphaFoldDB" id="A0AAU9UNY0"/>
<evidence type="ECO:0000313" key="2">
    <source>
        <dbReference type="EMBL" id="CAH2099450.1"/>
    </source>
</evidence>
<comment type="caution">
    <text evidence="2">The sequence shown here is derived from an EMBL/GenBank/DDBJ whole genome shotgun (WGS) entry which is preliminary data.</text>
</comment>